<dbReference type="InterPro" id="IPR003697">
    <property type="entry name" value="Maf-like"/>
</dbReference>
<dbReference type="KEGG" id="bacg:D2962_10515"/>
<accession>A0A3G2R6E9</accession>
<dbReference type="HAMAP" id="MF_00528">
    <property type="entry name" value="Maf"/>
    <property type="match status" value="1"/>
</dbReference>
<evidence type="ECO:0000256" key="5">
    <source>
        <dbReference type="ARBA" id="ARBA00023080"/>
    </source>
</evidence>
<organism evidence="7 8">
    <name type="scientific">Biomaibacter acetigenes</name>
    <dbReference type="NCBI Taxonomy" id="2316383"/>
    <lineage>
        <taxon>Bacteria</taxon>
        <taxon>Bacillati</taxon>
        <taxon>Bacillota</taxon>
        <taxon>Clostridia</taxon>
        <taxon>Thermosediminibacterales</taxon>
        <taxon>Tepidanaerobacteraceae</taxon>
        <taxon>Biomaibacter</taxon>
    </lineage>
</organism>
<dbReference type="EMBL" id="CP033169">
    <property type="protein sequence ID" value="AYO30981.1"/>
    <property type="molecule type" value="Genomic_DNA"/>
</dbReference>
<comment type="catalytic activity">
    <reaction evidence="6">
        <text>UTP + H2O = UMP + diphosphate + H(+)</text>
        <dbReference type="Rhea" id="RHEA:29395"/>
        <dbReference type="ChEBI" id="CHEBI:15377"/>
        <dbReference type="ChEBI" id="CHEBI:15378"/>
        <dbReference type="ChEBI" id="CHEBI:33019"/>
        <dbReference type="ChEBI" id="CHEBI:46398"/>
        <dbReference type="ChEBI" id="CHEBI:57865"/>
        <dbReference type="EC" id="3.6.1.9"/>
    </reaction>
</comment>
<feature type="active site" description="Proton acceptor" evidence="6">
    <location>
        <position position="70"/>
    </location>
</feature>
<dbReference type="Proteomes" id="UP000280960">
    <property type="component" value="Chromosome"/>
</dbReference>
<protein>
    <recommendedName>
        <fullName evidence="6">dTTP/UTP pyrophosphatase</fullName>
        <shortName evidence="6">dTTPase/UTPase</shortName>
        <ecNumber evidence="6">3.6.1.9</ecNumber>
    </recommendedName>
    <alternativeName>
        <fullName evidence="6">Nucleoside triphosphate pyrophosphatase</fullName>
    </alternativeName>
    <alternativeName>
        <fullName evidence="6">Nucleotide pyrophosphatase</fullName>
        <shortName evidence="6">Nucleotide PPase</shortName>
    </alternativeName>
</protein>
<dbReference type="AlphaFoldDB" id="A0A3G2R6E9"/>
<dbReference type="FunFam" id="3.90.950.10:FF:000005">
    <property type="entry name" value="7-methyl-GTP pyrophosphatase"/>
    <property type="match status" value="1"/>
</dbReference>
<evidence type="ECO:0000256" key="2">
    <source>
        <dbReference type="ARBA" id="ARBA00004496"/>
    </source>
</evidence>
<evidence type="ECO:0000313" key="8">
    <source>
        <dbReference type="Proteomes" id="UP000280960"/>
    </source>
</evidence>
<keyword evidence="5 6" id="KW-0546">Nucleotide metabolism</keyword>
<comment type="cofactor">
    <cofactor evidence="1 6">
        <name>a divalent metal cation</name>
        <dbReference type="ChEBI" id="CHEBI:60240"/>
    </cofactor>
</comment>
<dbReference type="Pfam" id="PF02545">
    <property type="entry name" value="Maf"/>
    <property type="match status" value="1"/>
</dbReference>
<feature type="site" description="Important for substrate specificity" evidence="6">
    <location>
        <position position="155"/>
    </location>
</feature>
<feature type="site" description="Important for substrate specificity" evidence="6">
    <location>
        <position position="13"/>
    </location>
</feature>
<evidence type="ECO:0000256" key="4">
    <source>
        <dbReference type="ARBA" id="ARBA00022801"/>
    </source>
</evidence>
<keyword evidence="3 6" id="KW-0963">Cytoplasm</keyword>
<dbReference type="GO" id="GO:0036218">
    <property type="term" value="F:dTTP diphosphatase activity"/>
    <property type="evidence" value="ECO:0007669"/>
    <property type="project" value="RHEA"/>
</dbReference>
<dbReference type="EC" id="3.6.1.9" evidence="6"/>
<dbReference type="GO" id="GO:0036221">
    <property type="term" value="F:UTP diphosphatase activity"/>
    <property type="evidence" value="ECO:0007669"/>
    <property type="project" value="RHEA"/>
</dbReference>
<keyword evidence="4 6" id="KW-0378">Hydrolase</keyword>
<comment type="similarity">
    <text evidence="6">Belongs to the Maf family. YhdE subfamily.</text>
</comment>
<dbReference type="SUPFAM" id="SSF52972">
    <property type="entry name" value="ITPase-like"/>
    <property type="match status" value="1"/>
</dbReference>
<gene>
    <name evidence="7" type="ORF">D2962_10515</name>
</gene>
<dbReference type="Gene3D" id="3.90.950.10">
    <property type="match status" value="1"/>
</dbReference>
<evidence type="ECO:0000256" key="6">
    <source>
        <dbReference type="HAMAP-Rule" id="MF_00528"/>
    </source>
</evidence>
<feature type="site" description="Important for substrate specificity" evidence="6">
    <location>
        <position position="71"/>
    </location>
</feature>
<dbReference type="GO" id="GO:0005737">
    <property type="term" value="C:cytoplasm"/>
    <property type="evidence" value="ECO:0007669"/>
    <property type="project" value="UniProtKB-SubCell"/>
</dbReference>
<sequence length="192" mass="21149">MSKKIILASASPRRKHLLLQLGLDFTVDPSGSEESIHLHLPPNLIAVTLAENKAKDVARRHKDGLILGADTIVVIDGLILGKPRDKEQAMEMLSRLSGRWHSVYTGIALIDAKTGGQIKDYEESKVKFKNLSQREIENYINTGEPLDKAGAYGIQGKGSLLVEKIEGCYYNIVGLPLFKLNTLLAEFGIEIL</sequence>
<evidence type="ECO:0000313" key="7">
    <source>
        <dbReference type="EMBL" id="AYO30981.1"/>
    </source>
</evidence>
<proteinExistence type="inferred from homology"/>
<dbReference type="NCBIfam" id="TIGR00172">
    <property type="entry name" value="maf"/>
    <property type="match status" value="1"/>
</dbReference>
<dbReference type="InterPro" id="IPR029001">
    <property type="entry name" value="ITPase-like_fam"/>
</dbReference>
<dbReference type="RefSeq" id="WP_120765896.1">
    <property type="nucleotide sequence ID" value="NZ_CP033169.1"/>
</dbReference>
<dbReference type="GO" id="GO:0009117">
    <property type="term" value="P:nucleotide metabolic process"/>
    <property type="evidence" value="ECO:0007669"/>
    <property type="project" value="UniProtKB-KW"/>
</dbReference>
<dbReference type="PIRSF" id="PIRSF006305">
    <property type="entry name" value="Maf"/>
    <property type="match status" value="1"/>
</dbReference>
<name>A0A3G2R6E9_9FIRM</name>
<comment type="caution">
    <text evidence="6">Lacks conserved residue(s) required for the propagation of feature annotation.</text>
</comment>
<dbReference type="PANTHER" id="PTHR43213">
    <property type="entry name" value="BIFUNCTIONAL DTTP/UTP PYROPHOSPHATASE/METHYLTRANSFERASE PROTEIN-RELATED"/>
    <property type="match status" value="1"/>
</dbReference>
<comment type="subcellular location">
    <subcellularLocation>
        <location evidence="2 6">Cytoplasm</location>
    </subcellularLocation>
</comment>
<dbReference type="CDD" id="cd00555">
    <property type="entry name" value="Maf"/>
    <property type="match status" value="1"/>
</dbReference>
<dbReference type="PANTHER" id="PTHR43213:SF5">
    <property type="entry name" value="BIFUNCTIONAL DTTP_UTP PYROPHOSPHATASE_METHYLTRANSFERASE PROTEIN-RELATED"/>
    <property type="match status" value="1"/>
</dbReference>
<evidence type="ECO:0000256" key="1">
    <source>
        <dbReference type="ARBA" id="ARBA00001968"/>
    </source>
</evidence>
<comment type="catalytic activity">
    <reaction evidence="6">
        <text>dTTP + H2O = dTMP + diphosphate + H(+)</text>
        <dbReference type="Rhea" id="RHEA:28534"/>
        <dbReference type="ChEBI" id="CHEBI:15377"/>
        <dbReference type="ChEBI" id="CHEBI:15378"/>
        <dbReference type="ChEBI" id="CHEBI:33019"/>
        <dbReference type="ChEBI" id="CHEBI:37568"/>
        <dbReference type="ChEBI" id="CHEBI:63528"/>
        <dbReference type="EC" id="3.6.1.9"/>
    </reaction>
</comment>
<comment type="function">
    <text evidence="6">Nucleoside triphosphate pyrophosphatase that hydrolyzes dTTP and UTP. May have a dual role in cell division arrest and in preventing the incorporation of modified nucleotides into cellular nucleic acids.</text>
</comment>
<evidence type="ECO:0000256" key="3">
    <source>
        <dbReference type="ARBA" id="ARBA00022490"/>
    </source>
</evidence>
<reference evidence="7 8" key="1">
    <citation type="submission" date="2018-10" db="EMBL/GenBank/DDBJ databases">
        <authorList>
            <person name="Zhang X."/>
        </authorList>
    </citation>
    <scope>NUCLEOTIDE SEQUENCE [LARGE SCALE GENOMIC DNA]</scope>
    <source>
        <strain evidence="7 8">SK-G1</strain>
    </source>
</reference>
<keyword evidence="8" id="KW-1185">Reference proteome</keyword>